<feature type="transmembrane region" description="Helical" evidence="7">
    <location>
        <begin position="66"/>
        <end position="86"/>
    </location>
</feature>
<reference evidence="8 9" key="1">
    <citation type="submission" date="2020-10" db="EMBL/GenBank/DDBJ databases">
        <title>Plant Genome Project.</title>
        <authorList>
            <person name="Zhang R.-G."/>
        </authorList>
    </citation>
    <scope>NUCLEOTIDE SEQUENCE [LARGE SCALE GENOMIC DNA]</scope>
    <source>
        <strain evidence="8">FAFU-HL-1</strain>
        <tissue evidence="8">Leaf</tissue>
    </source>
</reference>
<dbReference type="EMBL" id="JADGMS010000008">
    <property type="protein sequence ID" value="KAF9676733.1"/>
    <property type="molecule type" value="Genomic_DNA"/>
</dbReference>
<keyword evidence="3 7" id="KW-0812">Transmembrane</keyword>
<dbReference type="CDD" id="cd17416">
    <property type="entry name" value="MFS_NPF1_2"/>
    <property type="match status" value="1"/>
</dbReference>
<dbReference type="SUPFAM" id="SSF103473">
    <property type="entry name" value="MFS general substrate transporter"/>
    <property type="match status" value="2"/>
</dbReference>
<dbReference type="AlphaFoldDB" id="A0A835N0V6"/>
<dbReference type="InterPro" id="IPR000109">
    <property type="entry name" value="POT_fam"/>
</dbReference>
<feature type="transmembrane region" description="Helical" evidence="7">
    <location>
        <begin position="427"/>
        <end position="449"/>
    </location>
</feature>
<feature type="transmembrane region" description="Helical" evidence="7">
    <location>
        <begin position="128"/>
        <end position="153"/>
    </location>
</feature>
<protein>
    <submittedName>
        <fullName evidence="8">Uncharacterized protein</fullName>
    </submittedName>
</protein>
<evidence type="ECO:0000256" key="1">
    <source>
        <dbReference type="ARBA" id="ARBA00004141"/>
    </source>
</evidence>
<feature type="transmembrane region" description="Helical" evidence="7">
    <location>
        <begin position="313"/>
        <end position="336"/>
    </location>
</feature>
<sequence>MESLQTTSIPSDQEPSVKHCKRGGWTTFSFIIGAVMGLTLAAGAWLSNLIVFLVNVMNIKSINASQINNIIFGSCSLFPIAGAVIADSFFSSFYVVSVFASVSLLGMIMLTLASTIHSLRPPTCLQYAVLYSALALASIGLGGTRFTIASFGADQFPKPDEQGTFFGWYFFTLYLASTISLTAIIYIQDSVSWGLGFGLGVAANAIGLAVFLLGKGFYCHTKPKGSPFVSIARVLAAAFRKRGKLERFQSQGYFHGDNIEATSGPTESFRFLNCAALRFEDDRKSDGSYSSSWWLCTVEEVEDLKILFKIMPLWSSGILLSTTIAMINSLTVLQALTMDRHLGPHFKIPAGSFLVFSILAIALSIFVIDRFLLPLWKKLTRRSLKPLQQIGIGHVINMFAIVGSASVEKRRLHVVRNLYLDGEPPDSVVSLSGLWLAVPMLIIGVGEGFHFPGQVALYYQEFPKSLKSTSAAMISLLIGIGYYLSIAITDMVRRSTGWLPNDINDGRLDYVFWLLTVIAFLNFVYFLLCANLFRYRNTDNHENEPNNPPSLSHGQASWSTIQNHSRPYPSQNLTSGALTPLQRTGIGHVINIFDVVASALIESKRLHVVSTLTSVAANKSCLIQVRCAWLVRHYPLKGLGKGSTFLDMLLCFTKTLQSRSLTRPCSKTALRKKRMESLQTTSIPSDQEPSMKHCKRGGWTTFSFIIGAVMGLTLAAGAWTSNLIVFLVNVMNIKSINASQINNIILGSYSLFPIAGAVIADSFFSSFYVVSVFASVSLLGMIMLTLASTIHSLRPPTCVTGSFSCEAPSKLQYAVLYSALALASFGLGGTRFTIASFGADQFAKPDEQGTFFSWYFFTLYLASAISLTAIIYVQDSVSWGLGFGLGVAANAIGLVVFLLGKRFYCHTKPKGSPFVSIARVLAAAFRKRGKLESFQSQDYFYRDNTKAISGPTKSFRFLNCAALRFEDDRKSDGSYSSSWWLCTVEEVEDLKTLFKIMPLWSSGILLSTTIAMINSLTVLQALTMDRHLGPHFKIPAGSFLLFCILATILSIFIIDRFLLPVWKNLTRRSLKPLQQIGIGHVINIFAMVGSASVETRRLRVVRNHHLNGEPPGSVVPMSGLWLVVPLLIIGVGEGFHFPGQVALYYQEFPKSLKSTSTAMISLLIGIGYYLSTAITDLVRRSTGWLPNNINDGRLDYVFWLLTVIAFVNFGYFLFCANLFSYRNIDNYENEASG</sequence>
<evidence type="ECO:0000256" key="7">
    <source>
        <dbReference type="SAM" id="Phobius"/>
    </source>
</evidence>
<dbReference type="GO" id="GO:0016020">
    <property type="term" value="C:membrane"/>
    <property type="evidence" value="ECO:0007669"/>
    <property type="project" value="UniProtKB-SubCell"/>
</dbReference>
<comment type="similarity">
    <text evidence="2">Belongs to the major facilitator superfamily. Proton-dependent oligopeptide transporter (POT/PTR) (TC 2.A.17) family.</text>
</comment>
<keyword evidence="9" id="KW-1185">Reference proteome</keyword>
<feature type="compositionally biased region" description="Polar residues" evidence="6">
    <location>
        <begin position="549"/>
        <end position="561"/>
    </location>
</feature>
<evidence type="ECO:0000256" key="4">
    <source>
        <dbReference type="ARBA" id="ARBA00022989"/>
    </source>
</evidence>
<feature type="transmembrane region" description="Helical" evidence="7">
    <location>
        <begin position="767"/>
        <end position="791"/>
    </location>
</feature>
<proteinExistence type="inferred from homology"/>
<keyword evidence="4 7" id="KW-1133">Transmembrane helix</keyword>
<dbReference type="GO" id="GO:0022857">
    <property type="term" value="F:transmembrane transporter activity"/>
    <property type="evidence" value="ECO:0007669"/>
    <property type="project" value="InterPro"/>
</dbReference>
<evidence type="ECO:0000256" key="3">
    <source>
        <dbReference type="ARBA" id="ARBA00022692"/>
    </source>
</evidence>
<keyword evidence="5 7" id="KW-0472">Membrane</keyword>
<evidence type="ECO:0000256" key="2">
    <source>
        <dbReference type="ARBA" id="ARBA00005982"/>
    </source>
</evidence>
<feature type="transmembrane region" description="Helical" evidence="7">
    <location>
        <begin position="93"/>
        <end position="116"/>
    </location>
</feature>
<feature type="transmembrane region" description="Helical" evidence="7">
    <location>
        <begin position="510"/>
        <end position="533"/>
    </location>
</feature>
<feature type="transmembrane region" description="Helical" evidence="7">
    <location>
        <begin position="1034"/>
        <end position="1054"/>
    </location>
</feature>
<dbReference type="InterPro" id="IPR036259">
    <property type="entry name" value="MFS_trans_sf"/>
</dbReference>
<feature type="transmembrane region" description="Helical" evidence="7">
    <location>
        <begin position="348"/>
        <end position="368"/>
    </location>
</feature>
<feature type="transmembrane region" description="Helical" evidence="7">
    <location>
        <begin position="879"/>
        <end position="900"/>
    </location>
</feature>
<dbReference type="Pfam" id="PF00854">
    <property type="entry name" value="PTR2"/>
    <property type="match status" value="2"/>
</dbReference>
<dbReference type="Gene3D" id="1.20.1250.20">
    <property type="entry name" value="MFS general substrate transporter like domains"/>
    <property type="match status" value="2"/>
</dbReference>
<evidence type="ECO:0000313" key="8">
    <source>
        <dbReference type="EMBL" id="KAF9676733.1"/>
    </source>
</evidence>
<gene>
    <name evidence="8" type="ORF">SADUNF_Sadunf08G0033600</name>
</gene>
<dbReference type="Proteomes" id="UP000657918">
    <property type="component" value="Chromosome 8"/>
</dbReference>
<feature type="transmembrane region" description="Helical" evidence="7">
    <location>
        <begin position="1198"/>
        <end position="1219"/>
    </location>
</feature>
<feature type="transmembrane region" description="Helical" evidence="7">
    <location>
        <begin position="1158"/>
        <end position="1178"/>
    </location>
</feature>
<feature type="transmembrane region" description="Helical" evidence="7">
    <location>
        <begin position="851"/>
        <end position="873"/>
    </location>
</feature>
<dbReference type="OrthoDB" id="8904098at2759"/>
<dbReference type="PANTHER" id="PTHR11654">
    <property type="entry name" value="OLIGOPEPTIDE TRANSPORTER-RELATED"/>
    <property type="match status" value="1"/>
</dbReference>
<comment type="caution">
    <text evidence="8">The sequence shown here is derived from an EMBL/GenBank/DDBJ whole genome shotgun (WGS) entry which is preliminary data.</text>
</comment>
<feature type="transmembrane region" description="Helical" evidence="7">
    <location>
        <begin position="811"/>
        <end position="830"/>
    </location>
</feature>
<feature type="transmembrane region" description="Helical" evidence="7">
    <location>
        <begin position="165"/>
        <end position="187"/>
    </location>
</feature>
<organism evidence="8 9">
    <name type="scientific">Salix dunnii</name>
    <dbReference type="NCBI Taxonomy" id="1413687"/>
    <lineage>
        <taxon>Eukaryota</taxon>
        <taxon>Viridiplantae</taxon>
        <taxon>Streptophyta</taxon>
        <taxon>Embryophyta</taxon>
        <taxon>Tracheophyta</taxon>
        <taxon>Spermatophyta</taxon>
        <taxon>Magnoliopsida</taxon>
        <taxon>eudicotyledons</taxon>
        <taxon>Gunneridae</taxon>
        <taxon>Pentapetalae</taxon>
        <taxon>rosids</taxon>
        <taxon>fabids</taxon>
        <taxon>Malpighiales</taxon>
        <taxon>Salicaceae</taxon>
        <taxon>Saliceae</taxon>
        <taxon>Salix</taxon>
    </lineage>
</organism>
<feature type="transmembrane region" description="Helical" evidence="7">
    <location>
        <begin position="193"/>
        <end position="214"/>
    </location>
</feature>
<accession>A0A835N0V6</accession>
<feature type="transmembrane region" description="Helical" evidence="7">
    <location>
        <begin position="740"/>
        <end position="760"/>
    </location>
</feature>
<name>A0A835N0V6_9ROSI</name>
<feature type="transmembrane region" description="Helical" evidence="7">
    <location>
        <begin position="1113"/>
        <end position="1137"/>
    </location>
</feature>
<feature type="transmembrane region" description="Helical" evidence="7">
    <location>
        <begin position="699"/>
        <end position="720"/>
    </location>
</feature>
<comment type="subcellular location">
    <subcellularLocation>
        <location evidence="1">Membrane</location>
        <topology evidence="1">Multi-pass membrane protein</topology>
    </subcellularLocation>
</comment>
<feature type="transmembrane region" description="Helical" evidence="7">
    <location>
        <begin position="1075"/>
        <end position="1093"/>
    </location>
</feature>
<feature type="transmembrane region" description="Helical" evidence="7">
    <location>
        <begin position="28"/>
        <end position="54"/>
    </location>
</feature>
<evidence type="ECO:0000313" key="9">
    <source>
        <dbReference type="Proteomes" id="UP000657918"/>
    </source>
</evidence>
<feature type="transmembrane region" description="Helical" evidence="7">
    <location>
        <begin position="470"/>
        <end position="490"/>
    </location>
</feature>
<evidence type="ECO:0000256" key="6">
    <source>
        <dbReference type="SAM" id="MobiDB-lite"/>
    </source>
</evidence>
<evidence type="ECO:0000256" key="5">
    <source>
        <dbReference type="ARBA" id="ARBA00023136"/>
    </source>
</evidence>
<feature type="region of interest" description="Disordered" evidence="6">
    <location>
        <begin position="542"/>
        <end position="561"/>
    </location>
</feature>
<feature type="transmembrane region" description="Helical" evidence="7">
    <location>
        <begin position="999"/>
        <end position="1022"/>
    </location>
</feature>